<dbReference type="InterPro" id="IPR057934">
    <property type="entry name" value="KOW_Spt5_7"/>
</dbReference>
<gene>
    <name evidence="3" type="ORF">TMI583_LOCUS38406</name>
</gene>
<feature type="region of interest" description="Disordered" evidence="1">
    <location>
        <begin position="1"/>
        <end position="36"/>
    </location>
</feature>
<dbReference type="EMBL" id="CAJOBA010057160">
    <property type="protein sequence ID" value="CAF4297987.1"/>
    <property type="molecule type" value="Genomic_DNA"/>
</dbReference>
<feature type="non-terminal residue" evidence="3">
    <location>
        <position position="407"/>
    </location>
</feature>
<dbReference type="Gene3D" id="2.30.30.30">
    <property type="match status" value="1"/>
</dbReference>
<feature type="domain" description="KOW" evidence="2">
    <location>
        <begin position="44"/>
        <end position="71"/>
    </location>
</feature>
<dbReference type="AlphaFoldDB" id="A0A8S2TMV8"/>
<dbReference type="GO" id="GO:0032784">
    <property type="term" value="P:regulation of DNA-templated transcription elongation"/>
    <property type="evidence" value="ECO:0007669"/>
    <property type="project" value="InterPro"/>
</dbReference>
<dbReference type="Proteomes" id="UP000682733">
    <property type="component" value="Unassembled WGS sequence"/>
</dbReference>
<evidence type="ECO:0000313" key="4">
    <source>
        <dbReference type="Proteomes" id="UP000682733"/>
    </source>
</evidence>
<accession>A0A8S2TMV8</accession>
<comment type="caution">
    <text evidence="3">The sequence shown here is derived from an EMBL/GenBank/DDBJ whole genome shotgun (WGS) entry which is preliminary data.</text>
</comment>
<sequence length="407" mass="43880">GTSVGAIGAIGSTHSTNGGGSSGLENRTPAGKPFSSTVDVRRDIQLIGKTVRIKQGPYIGYVGIVKDATESTWKIELHAKCQTITVDKNRIIVLAPNSDDASLYQTATPLHGSQTPGYNAFGAQTPSYGSRTQMVGSGTPHYDGSRTLHYGNMTPRHDSSMTPAGGGRASAWDPSYGATPRVDYDDDEPSPYQNLNPITPSYSHIDSNIPSTSAASALSLNQNTFSPYSQHTAASPGIDYQPYSSHIPTPGSDSYRAPDQSPATYVYSPSVNMTPVTPSAQYTPMPTRVDYDSSLNDWHTEGLVVRFEDQSDDIMVGSTGIIHSINGNICTIHVEKFDKKVAIQLDRIEPVVPKQNDKVYVISGDYKGASGDLLSVDYQDSVIKLHENSSLDDNITTINFRYLSKCV</sequence>
<dbReference type="SUPFAM" id="SSF50104">
    <property type="entry name" value="Translation proteins SH3-like domain"/>
    <property type="match status" value="1"/>
</dbReference>
<dbReference type="Pfam" id="PF23290">
    <property type="entry name" value="KOW5_SPT5"/>
    <property type="match status" value="1"/>
</dbReference>
<dbReference type="InterPro" id="IPR014722">
    <property type="entry name" value="Rib_uL2_dom2"/>
</dbReference>
<dbReference type="Pfam" id="PF23288">
    <property type="entry name" value="KOW6_SPT5"/>
    <property type="match status" value="1"/>
</dbReference>
<dbReference type="GO" id="GO:0006368">
    <property type="term" value="P:transcription elongation by RNA polymerase II"/>
    <property type="evidence" value="ECO:0007669"/>
    <property type="project" value="TreeGrafter"/>
</dbReference>
<name>A0A8S2TMV8_9BILA</name>
<evidence type="ECO:0000313" key="3">
    <source>
        <dbReference type="EMBL" id="CAF4297987.1"/>
    </source>
</evidence>
<dbReference type="GO" id="GO:0006357">
    <property type="term" value="P:regulation of transcription by RNA polymerase II"/>
    <property type="evidence" value="ECO:0007669"/>
    <property type="project" value="InterPro"/>
</dbReference>
<dbReference type="SMART" id="SM00739">
    <property type="entry name" value="KOW"/>
    <property type="match status" value="2"/>
</dbReference>
<dbReference type="PANTHER" id="PTHR11125:SF7">
    <property type="entry name" value="TRANSCRIPTION ELONGATION FACTOR SPT5"/>
    <property type="match status" value="1"/>
</dbReference>
<reference evidence="3" key="1">
    <citation type="submission" date="2021-02" db="EMBL/GenBank/DDBJ databases">
        <authorList>
            <person name="Nowell W R."/>
        </authorList>
    </citation>
    <scope>NUCLEOTIDE SEQUENCE</scope>
</reference>
<organism evidence="3 4">
    <name type="scientific">Didymodactylos carnosus</name>
    <dbReference type="NCBI Taxonomy" id="1234261"/>
    <lineage>
        <taxon>Eukaryota</taxon>
        <taxon>Metazoa</taxon>
        <taxon>Spiralia</taxon>
        <taxon>Gnathifera</taxon>
        <taxon>Rotifera</taxon>
        <taxon>Eurotatoria</taxon>
        <taxon>Bdelloidea</taxon>
        <taxon>Philodinida</taxon>
        <taxon>Philodinidae</taxon>
        <taxon>Didymodactylos</taxon>
    </lineage>
</organism>
<dbReference type="InterPro" id="IPR041978">
    <property type="entry name" value="KOW_Spt5_5"/>
</dbReference>
<dbReference type="PANTHER" id="PTHR11125">
    <property type="entry name" value="SUPPRESSOR OF TY 5"/>
    <property type="match status" value="1"/>
</dbReference>
<dbReference type="GO" id="GO:0003729">
    <property type="term" value="F:mRNA binding"/>
    <property type="evidence" value="ECO:0007669"/>
    <property type="project" value="TreeGrafter"/>
</dbReference>
<dbReference type="Pfam" id="PF12815">
    <property type="entry name" value="CTD"/>
    <property type="match status" value="1"/>
</dbReference>
<dbReference type="CDD" id="cd06085">
    <property type="entry name" value="KOW_Spt5_5"/>
    <property type="match status" value="1"/>
</dbReference>
<proteinExistence type="predicted"/>
<evidence type="ECO:0000256" key="1">
    <source>
        <dbReference type="SAM" id="MobiDB-lite"/>
    </source>
</evidence>
<dbReference type="InterPro" id="IPR041980">
    <property type="entry name" value="KOW_Spt5_6_metazoa"/>
</dbReference>
<dbReference type="Pfam" id="PF23287">
    <property type="entry name" value="KOW7_SPT5"/>
    <property type="match status" value="1"/>
</dbReference>
<dbReference type="InterPro" id="IPR005824">
    <property type="entry name" value="KOW"/>
</dbReference>
<evidence type="ECO:0000259" key="2">
    <source>
        <dbReference type="SMART" id="SM00739"/>
    </source>
</evidence>
<dbReference type="InterPro" id="IPR008991">
    <property type="entry name" value="Translation_prot_SH3-like_sf"/>
</dbReference>
<protein>
    <recommendedName>
        <fullName evidence="2">KOW domain-containing protein</fullName>
    </recommendedName>
</protein>
<feature type="domain" description="KOW" evidence="2">
    <location>
        <begin position="352"/>
        <end position="379"/>
    </location>
</feature>
<feature type="region of interest" description="Disordered" evidence="1">
    <location>
        <begin position="230"/>
        <end position="258"/>
    </location>
</feature>
<dbReference type="InterPro" id="IPR039659">
    <property type="entry name" value="SPT5"/>
</dbReference>
<dbReference type="GO" id="GO:0032044">
    <property type="term" value="C:DSIF complex"/>
    <property type="evidence" value="ECO:0007669"/>
    <property type="project" value="TreeGrafter"/>
</dbReference>